<dbReference type="RefSeq" id="WP_106289441.1">
    <property type="nucleotide sequence ID" value="NZ_CAWNTC010000099.1"/>
</dbReference>
<keyword evidence="3" id="KW-0808">Transferase</keyword>
<dbReference type="Pfam" id="PF00078">
    <property type="entry name" value="RVT_1"/>
    <property type="match status" value="1"/>
</dbReference>
<dbReference type="PROSITE" id="PS50878">
    <property type="entry name" value="RT_POL"/>
    <property type="match status" value="1"/>
</dbReference>
<feature type="region of interest" description="Disordered" evidence="1">
    <location>
        <begin position="287"/>
        <end position="306"/>
    </location>
</feature>
<comment type="caution">
    <text evidence="3">The sequence shown here is derived from an EMBL/GenBank/DDBJ whole genome shotgun (WGS) entry which is preliminary data.</text>
</comment>
<proteinExistence type="predicted"/>
<dbReference type="Gene3D" id="3.30.70.270">
    <property type="match status" value="1"/>
</dbReference>
<feature type="domain" description="Reverse transcriptase" evidence="2">
    <location>
        <begin position="49"/>
        <end position="275"/>
    </location>
</feature>
<keyword evidence="3" id="KW-0695">RNA-directed DNA polymerase</keyword>
<evidence type="ECO:0000259" key="2">
    <source>
        <dbReference type="PROSITE" id="PS50878"/>
    </source>
</evidence>
<feature type="compositionally biased region" description="Polar residues" evidence="1">
    <location>
        <begin position="297"/>
        <end position="306"/>
    </location>
</feature>
<dbReference type="InterPro" id="IPR043502">
    <property type="entry name" value="DNA/RNA_pol_sf"/>
</dbReference>
<protein>
    <submittedName>
        <fullName evidence="3">Group II intron reverse transcriptase/maturase</fullName>
    </submittedName>
</protein>
<accession>A0A2T1C1E8</accession>
<dbReference type="CDD" id="cd01651">
    <property type="entry name" value="RT_G2_intron"/>
    <property type="match status" value="1"/>
</dbReference>
<dbReference type="EMBL" id="PVWJ01000073">
    <property type="protein sequence ID" value="PSB02100.1"/>
    <property type="molecule type" value="Genomic_DNA"/>
</dbReference>
<dbReference type="PANTHER" id="PTHR34047:SF8">
    <property type="entry name" value="PROTEIN YKFC"/>
    <property type="match status" value="1"/>
</dbReference>
<dbReference type="OrthoDB" id="468044at2"/>
<dbReference type="PANTHER" id="PTHR34047">
    <property type="entry name" value="NUCLEAR INTRON MATURASE 1, MITOCHONDRIAL-RELATED"/>
    <property type="match status" value="1"/>
</dbReference>
<dbReference type="InterPro" id="IPR051083">
    <property type="entry name" value="GrpII_Intron_Splice-Mob/Def"/>
</dbReference>
<organism evidence="3 4">
    <name type="scientific">Merismopedia glauca CCAP 1448/3</name>
    <dbReference type="NCBI Taxonomy" id="1296344"/>
    <lineage>
        <taxon>Bacteria</taxon>
        <taxon>Bacillati</taxon>
        <taxon>Cyanobacteriota</taxon>
        <taxon>Cyanophyceae</taxon>
        <taxon>Synechococcales</taxon>
        <taxon>Merismopediaceae</taxon>
        <taxon>Merismopedia</taxon>
    </lineage>
</organism>
<keyword evidence="3" id="KW-0548">Nucleotidyltransferase</keyword>
<name>A0A2T1C1E8_9CYAN</name>
<keyword evidence="4" id="KW-1185">Reference proteome</keyword>
<dbReference type="AlphaFoldDB" id="A0A2T1C1E8"/>
<reference evidence="3 4" key="2">
    <citation type="submission" date="2018-03" db="EMBL/GenBank/DDBJ databases">
        <title>The ancient ancestry and fast evolution of plastids.</title>
        <authorList>
            <person name="Moore K.R."/>
            <person name="Magnabosco C."/>
            <person name="Momper L."/>
            <person name="Gold D.A."/>
            <person name="Bosak T."/>
            <person name="Fournier G.P."/>
        </authorList>
    </citation>
    <scope>NUCLEOTIDE SEQUENCE [LARGE SCALE GENOMIC DNA]</scope>
    <source>
        <strain evidence="3 4">CCAP 1448/3</strain>
    </source>
</reference>
<evidence type="ECO:0000313" key="3">
    <source>
        <dbReference type="EMBL" id="PSB02100.1"/>
    </source>
</evidence>
<dbReference type="InterPro" id="IPR043128">
    <property type="entry name" value="Rev_trsase/Diguanyl_cyclase"/>
</dbReference>
<dbReference type="Proteomes" id="UP000238762">
    <property type="component" value="Unassembled WGS sequence"/>
</dbReference>
<evidence type="ECO:0000256" key="1">
    <source>
        <dbReference type="SAM" id="MobiDB-lite"/>
    </source>
</evidence>
<gene>
    <name evidence="3" type="ORF">C7B64_14840</name>
</gene>
<sequence>MTLIADEFLSLPNFRQAWIKVANNQGCAGIDGETIEEFAKNSELFVTQLLNSVINETYQPLPCKSALIPKNKDKWRELRIPTVRDRIVQQALLNVIYSVTEKKFAEASFAYRPNLSYLDAVQKVASWRDLDYQWVLDADIVEYFDNIEHHRLLESVKKYISNTGILSLIKGWISVGTLTNRGLVVATKGIPQGAVISPLLANIYLDEFDKSISESNVKLIRYADDFVILAKDEDSIMLAYAKVIRLLKSLGLELNEQKTQITTFQRGFQFLGHGFLDRSVFPVDSATKSSKKKVSHPRSNLTKQSH</sequence>
<dbReference type="InterPro" id="IPR000477">
    <property type="entry name" value="RT_dom"/>
</dbReference>
<evidence type="ECO:0000313" key="4">
    <source>
        <dbReference type="Proteomes" id="UP000238762"/>
    </source>
</evidence>
<reference evidence="3 4" key="1">
    <citation type="submission" date="2018-02" db="EMBL/GenBank/DDBJ databases">
        <authorList>
            <person name="Cohen D.B."/>
            <person name="Kent A.D."/>
        </authorList>
    </citation>
    <scope>NUCLEOTIDE SEQUENCE [LARGE SCALE GENOMIC DNA]</scope>
    <source>
        <strain evidence="3 4">CCAP 1448/3</strain>
    </source>
</reference>
<dbReference type="SUPFAM" id="SSF56672">
    <property type="entry name" value="DNA/RNA polymerases"/>
    <property type="match status" value="1"/>
</dbReference>
<dbReference type="GO" id="GO:0003964">
    <property type="term" value="F:RNA-directed DNA polymerase activity"/>
    <property type="evidence" value="ECO:0007669"/>
    <property type="project" value="UniProtKB-KW"/>
</dbReference>